<evidence type="ECO:0000256" key="4">
    <source>
        <dbReference type="ARBA" id="ARBA00022801"/>
    </source>
</evidence>
<accession>A0A1V4HQX4</accession>
<evidence type="ECO:0000256" key="1">
    <source>
        <dbReference type="ARBA" id="ARBA00001255"/>
    </source>
</evidence>
<sequence>MSISFEATQGLFHLQNKHMSYVIQLIHNAYPAHVYWGRPIRSGQLGSIIQYRERCSFHPNPVVEDRKITFDTMPQEYPAYGTSDYREPAYQVALTNGSTITELVYENHRIYQGKPVLEGLPATYVEQEEEAETLELALIDKLIGLRVFLSYTIFKDHAAITRSVRFVNEGNADLKLLRAYSTSVDFSHGDYDLLQLSGAWVREREMVRRPLAPGKLSVESSRGASSHQHNPFVALLSKDAGEDHGDVYGFSLVYSGNFAAHAEVGPYGTARVSMGINSFDFNWLLEPGQHFQTPEAVMVYSSEGLGNMSRTYHRLYRTRLCRGEFRDRTRPVLVNNWEATYFQFNAEKIESIASAGKELGIELFVLDDGWFGKRDSDNSSLGDWVVDKAKLPNGLEDLVARVNGMGLEFGLWFEPEMVSPNSDLYRKHPDWCLHVPDRRRTEGRQQLILDFSRADVCEEITMMIRNILKSAPITYIKWDMNRNMTEIGSAALPPERQRETAHRYMLGLYGVLETLTAEFPHILFESCSGGGGRFDPGMLYYMPQTWTSDNSDAISRLKIQYGTSIVYPISTMGAHVSAVPNHQVHRDTSLEMRGNVAMSGNFGYELDLTVFSDEEKEIVKKQIADYKQIRPLVQFGDMYRLLSPFEGNETAWMIVSEDKTQAMVAYFRVLAIPNDAIKTLRLKGLNPDFDYQVAGLQGEFPGDHLLYVGLPVAGLHGDFQSKIWLLERSSAE</sequence>
<dbReference type="Pfam" id="PF16874">
    <property type="entry name" value="Glyco_hydro_36C"/>
    <property type="match status" value="1"/>
</dbReference>
<keyword evidence="4 6" id="KW-0378">Hydrolase</keyword>
<dbReference type="OrthoDB" id="9758822at2"/>
<evidence type="ECO:0000256" key="7">
    <source>
        <dbReference type="PIRSR" id="PIRSR005536-1"/>
    </source>
</evidence>
<dbReference type="EMBL" id="MBTG01000003">
    <property type="protein sequence ID" value="OPH60747.1"/>
    <property type="molecule type" value="Genomic_DNA"/>
</dbReference>
<feature type="binding site" evidence="8">
    <location>
        <position position="200"/>
    </location>
    <ligand>
        <name>substrate</name>
    </ligand>
</feature>
<dbReference type="PANTHER" id="PTHR43053:SF3">
    <property type="entry name" value="ALPHA-GALACTOSIDASE C-RELATED"/>
    <property type="match status" value="1"/>
</dbReference>
<dbReference type="PIRSF" id="PIRSF005536">
    <property type="entry name" value="Agal"/>
    <property type="match status" value="1"/>
</dbReference>
<dbReference type="Pfam" id="PF16875">
    <property type="entry name" value="Glyco_hydro_36N"/>
    <property type="match status" value="1"/>
</dbReference>
<evidence type="ECO:0000256" key="8">
    <source>
        <dbReference type="PIRSR" id="PIRSR005536-2"/>
    </source>
</evidence>
<feature type="binding site" evidence="8">
    <location>
        <begin position="367"/>
        <end position="368"/>
    </location>
    <ligand>
        <name>substrate</name>
    </ligand>
</feature>
<dbReference type="Proteomes" id="UP000190626">
    <property type="component" value="Unassembled WGS sequence"/>
</dbReference>
<organism evidence="11 12">
    <name type="scientific">Paenibacillus ferrarius</name>
    <dbReference type="NCBI Taxonomy" id="1469647"/>
    <lineage>
        <taxon>Bacteria</taxon>
        <taxon>Bacillati</taxon>
        <taxon>Bacillota</taxon>
        <taxon>Bacilli</taxon>
        <taxon>Bacillales</taxon>
        <taxon>Paenibacillaceae</taxon>
        <taxon>Paenibacillus</taxon>
    </lineage>
</organism>
<dbReference type="InterPro" id="IPR050985">
    <property type="entry name" value="Alpha-glycosidase_related"/>
</dbReference>
<dbReference type="Pfam" id="PF02065">
    <property type="entry name" value="Melibiase"/>
    <property type="match status" value="1"/>
</dbReference>
<dbReference type="STRING" id="1469647.BC351_16235"/>
<feature type="domain" description="Glycosyl hydrolase family 36 N-terminal" evidence="10">
    <location>
        <begin position="30"/>
        <end position="286"/>
    </location>
</feature>
<evidence type="ECO:0000259" key="10">
    <source>
        <dbReference type="Pfam" id="PF16875"/>
    </source>
</evidence>
<dbReference type="FunFam" id="3.20.20.70:FF:000118">
    <property type="entry name" value="Alpha-galactosidase"/>
    <property type="match status" value="1"/>
</dbReference>
<dbReference type="GO" id="GO:0004557">
    <property type="term" value="F:alpha-galactosidase activity"/>
    <property type="evidence" value="ECO:0007669"/>
    <property type="project" value="UniProtKB-UniRule"/>
</dbReference>
<dbReference type="Gene3D" id="3.20.20.70">
    <property type="entry name" value="Aldolase class I"/>
    <property type="match status" value="1"/>
</dbReference>
<keyword evidence="5 6" id="KW-0326">Glycosidase</keyword>
<dbReference type="InterPro" id="IPR038417">
    <property type="entry name" value="Alpga-gal_N_sf"/>
</dbReference>
<dbReference type="Gene3D" id="2.60.40.1180">
    <property type="entry name" value="Golgi alpha-mannosidase II"/>
    <property type="match status" value="1"/>
</dbReference>
<dbReference type="EC" id="3.2.1.22" evidence="3 6"/>
<reference evidence="12" key="1">
    <citation type="submission" date="2016-07" db="EMBL/GenBank/DDBJ databases">
        <authorList>
            <person name="Florea S."/>
            <person name="Webb J.S."/>
            <person name="Jaromczyk J."/>
            <person name="Schardl C.L."/>
        </authorList>
    </citation>
    <scope>NUCLEOTIDE SEQUENCE [LARGE SCALE GENOMIC DNA]</scope>
    <source>
        <strain evidence="12">CY1</strain>
    </source>
</reference>
<feature type="active site" description="Proton donor" evidence="7">
    <location>
        <position position="549"/>
    </location>
</feature>
<feature type="active site" description="Nucleophile" evidence="7">
    <location>
        <position position="479"/>
    </location>
</feature>
<dbReference type="InterPro" id="IPR000111">
    <property type="entry name" value="Glyco_hydro_27/36_CS"/>
</dbReference>
<evidence type="ECO:0000256" key="5">
    <source>
        <dbReference type="ARBA" id="ARBA00023295"/>
    </source>
</evidence>
<name>A0A1V4HQX4_9BACL</name>
<dbReference type="SUPFAM" id="SSF51445">
    <property type="entry name" value="(Trans)glycosidases"/>
    <property type="match status" value="1"/>
</dbReference>
<comment type="similarity">
    <text evidence="2">Belongs to the glycosyl hydrolase 36 family.</text>
</comment>
<dbReference type="CDD" id="cd14791">
    <property type="entry name" value="GH36"/>
    <property type="match status" value="1"/>
</dbReference>
<dbReference type="GO" id="GO:0016052">
    <property type="term" value="P:carbohydrate catabolic process"/>
    <property type="evidence" value="ECO:0007669"/>
    <property type="project" value="InterPro"/>
</dbReference>
<dbReference type="InterPro" id="IPR002252">
    <property type="entry name" value="Glyco_hydro_36"/>
</dbReference>
<dbReference type="InterPro" id="IPR031704">
    <property type="entry name" value="Glyco_hydro_36_N"/>
</dbReference>
<comment type="catalytic activity">
    <reaction evidence="1 6">
        <text>Hydrolysis of terminal, non-reducing alpha-D-galactose residues in alpha-D-galactosides, including galactose oligosaccharides, galactomannans and galactolipids.</text>
        <dbReference type="EC" id="3.2.1.22"/>
    </reaction>
</comment>
<dbReference type="AlphaFoldDB" id="A0A1V4HQX4"/>
<feature type="binding site" evidence="8">
    <location>
        <position position="527"/>
    </location>
    <ligand>
        <name>substrate</name>
    </ligand>
</feature>
<feature type="binding site" evidence="8">
    <location>
        <position position="444"/>
    </location>
    <ligand>
        <name>substrate</name>
    </ligand>
</feature>
<dbReference type="RefSeq" id="WP_079409499.1">
    <property type="nucleotide sequence ID" value="NZ_MBTG01000003.1"/>
</dbReference>
<gene>
    <name evidence="11" type="ORF">BC351_16235</name>
</gene>
<proteinExistence type="inferred from homology"/>
<evidence type="ECO:0000259" key="9">
    <source>
        <dbReference type="Pfam" id="PF16874"/>
    </source>
</evidence>
<feature type="domain" description="Glycosyl hydrolase family 36 C-terminal" evidence="9">
    <location>
        <begin position="649"/>
        <end position="726"/>
    </location>
</feature>
<dbReference type="PRINTS" id="PR00743">
    <property type="entry name" value="GLHYDRLASE36"/>
</dbReference>
<dbReference type="PANTHER" id="PTHR43053">
    <property type="entry name" value="GLYCOSIDASE FAMILY 31"/>
    <property type="match status" value="1"/>
</dbReference>
<protein>
    <recommendedName>
        <fullName evidence="3 6">Alpha-galactosidase</fullName>
        <ecNumber evidence="3 6">3.2.1.22</ecNumber>
    </recommendedName>
</protein>
<feature type="binding site" evidence="8">
    <location>
        <position position="549"/>
    </location>
    <ligand>
        <name>substrate</name>
    </ligand>
</feature>
<dbReference type="InterPro" id="IPR017853">
    <property type="entry name" value="GH"/>
</dbReference>
<dbReference type="InterPro" id="IPR031705">
    <property type="entry name" value="Glyco_hydro_36_C"/>
</dbReference>
<evidence type="ECO:0000256" key="6">
    <source>
        <dbReference type="PIRNR" id="PIRNR005536"/>
    </source>
</evidence>
<comment type="caution">
    <text evidence="11">The sequence shown here is derived from an EMBL/GenBank/DDBJ whole genome shotgun (WGS) entry which is preliminary data.</text>
</comment>
<dbReference type="InterPro" id="IPR013785">
    <property type="entry name" value="Aldolase_TIM"/>
</dbReference>
<evidence type="ECO:0000256" key="2">
    <source>
        <dbReference type="ARBA" id="ARBA00006202"/>
    </source>
</evidence>
<dbReference type="PROSITE" id="PS00512">
    <property type="entry name" value="ALPHA_GALACTOSIDASE"/>
    <property type="match status" value="1"/>
</dbReference>
<dbReference type="Gene3D" id="2.70.98.60">
    <property type="entry name" value="alpha-galactosidase from lactobacil brevis"/>
    <property type="match status" value="1"/>
</dbReference>
<keyword evidence="12" id="KW-1185">Reference proteome</keyword>
<evidence type="ECO:0000313" key="11">
    <source>
        <dbReference type="EMBL" id="OPH60747.1"/>
    </source>
</evidence>
<evidence type="ECO:0000256" key="3">
    <source>
        <dbReference type="ARBA" id="ARBA00012755"/>
    </source>
</evidence>
<evidence type="ECO:0000313" key="12">
    <source>
        <dbReference type="Proteomes" id="UP000190626"/>
    </source>
</evidence>
<feature type="binding site" evidence="8">
    <location>
        <begin position="477"/>
        <end position="481"/>
    </location>
    <ligand>
        <name>substrate</name>
    </ligand>
</feature>
<dbReference type="InterPro" id="IPR013780">
    <property type="entry name" value="Glyco_hydro_b"/>
</dbReference>